<comment type="similarity">
    <text evidence="3 9">Belongs to the CobD/CbiB family.</text>
</comment>
<keyword evidence="4 9" id="KW-1003">Cell membrane</keyword>
<keyword evidence="5 9" id="KW-0169">Cobalamin biosynthesis</keyword>
<name>A0A0S4LSZ6_9BACT</name>
<dbReference type="Proteomes" id="UP000198736">
    <property type="component" value="Unassembled WGS sequence"/>
</dbReference>
<comment type="pathway">
    <text evidence="2 9">Cofactor biosynthesis; adenosylcobalamin biosynthesis.</text>
</comment>
<evidence type="ECO:0000313" key="11">
    <source>
        <dbReference type="Proteomes" id="UP000198736"/>
    </source>
</evidence>
<dbReference type="GO" id="GO:0015420">
    <property type="term" value="F:ABC-type vitamin B12 transporter activity"/>
    <property type="evidence" value="ECO:0007669"/>
    <property type="project" value="UniProtKB-UniRule"/>
</dbReference>
<dbReference type="InterPro" id="IPR004485">
    <property type="entry name" value="Cobalamin_biosynth_CobD/CbiB"/>
</dbReference>
<dbReference type="UniPathway" id="UPA00148"/>
<dbReference type="PANTHER" id="PTHR34308:SF1">
    <property type="entry name" value="COBALAMIN BIOSYNTHESIS PROTEIN CBIB"/>
    <property type="match status" value="1"/>
</dbReference>
<accession>A0A0S4LSZ6</accession>
<dbReference type="OrthoDB" id="9811967at2"/>
<comment type="function">
    <text evidence="9">Converts cobyric acid to cobinamide by the addition of aminopropanol on the F carboxylic group.</text>
</comment>
<evidence type="ECO:0000256" key="2">
    <source>
        <dbReference type="ARBA" id="ARBA00004953"/>
    </source>
</evidence>
<dbReference type="NCBIfam" id="TIGR00380">
    <property type="entry name" value="cobal_cbiB"/>
    <property type="match status" value="1"/>
</dbReference>
<keyword evidence="6 9" id="KW-0812">Transmembrane</keyword>
<keyword evidence="7 9" id="KW-1133">Transmembrane helix</keyword>
<evidence type="ECO:0000256" key="4">
    <source>
        <dbReference type="ARBA" id="ARBA00022475"/>
    </source>
</evidence>
<evidence type="ECO:0000256" key="7">
    <source>
        <dbReference type="ARBA" id="ARBA00022989"/>
    </source>
</evidence>
<dbReference type="AlphaFoldDB" id="A0A0S4LSZ6"/>
<evidence type="ECO:0000256" key="3">
    <source>
        <dbReference type="ARBA" id="ARBA00006263"/>
    </source>
</evidence>
<evidence type="ECO:0000256" key="9">
    <source>
        <dbReference type="HAMAP-Rule" id="MF_00024"/>
    </source>
</evidence>
<dbReference type="GO" id="GO:0048472">
    <property type="term" value="F:threonine-phosphate decarboxylase activity"/>
    <property type="evidence" value="ECO:0007669"/>
    <property type="project" value="InterPro"/>
</dbReference>
<dbReference type="EMBL" id="CZPZ01000033">
    <property type="protein sequence ID" value="CUS39030.1"/>
    <property type="molecule type" value="Genomic_DNA"/>
</dbReference>
<feature type="transmembrane region" description="Helical" evidence="9">
    <location>
        <begin position="295"/>
        <end position="317"/>
    </location>
</feature>
<evidence type="ECO:0000256" key="8">
    <source>
        <dbReference type="ARBA" id="ARBA00023136"/>
    </source>
</evidence>
<evidence type="ECO:0000256" key="5">
    <source>
        <dbReference type="ARBA" id="ARBA00022573"/>
    </source>
</evidence>
<reference evidence="11" key="1">
    <citation type="submission" date="2015-10" db="EMBL/GenBank/DDBJ databases">
        <authorList>
            <person name="Luecker S."/>
            <person name="Luecker S."/>
        </authorList>
    </citation>
    <scope>NUCLEOTIDE SEQUENCE [LARGE SCALE GENOMIC DNA]</scope>
</reference>
<dbReference type="HAMAP" id="MF_00024">
    <property type="entry name" value="CobD_CbiB"/>
    <property type="match status" value="1"/>
</dbReference>
<protein>
    <recommendedName>
        <fullName evidence="9">Cobalamin biosynthesis protein CobD</fullName>
    </recommendedName>
</protein>
<sequence>MTGGEFLLAAALDGVCGDPRWLPHPVRMMGRCIAWLDHRVRKVCRSRAGLRMAGVCLAGGLPITTYCLGVIMIEEVERVAWWMGSALSIALASTTLAARDLWDHVRAVDDALQAGDLPAARGAVAMIVGRDTAELSESEVARATVETVAESAADGVIAPLLYLAIGGVPLALAYKAVNTLDSMIGHRDERYADLGWASARLDDLANWIPARLSAVLLLLGAGLVTRQLERIRNGWRVLARDGRLHPSPNSGRPEAAMAGILGVRLGGTNFYDGIAQDRPVLGAEGRSAAPKDIRLAATIMVAASALGVCLALGSRWLV</sequence>
<dbReference type="PANTHER" id="PTHR34308">
    <property type="entry name" value="COBALAMIN BIOSYNTHESIS PROTEIN CBIB"/>
    <property type="match status" value="1"/>
</dbReference>
<evidence type="ECO:0000256" key="6">
    <source>
        <dbReference type="ARBA" id="ARBA00022692"/>
    </source>
</evidence>
<proteinExistence type="inferred from homology"/>
<gene>
    <name evidence="9 10" type="primary">cobD</name>
    <name evidence="10" type="ORF">COMA2_60110</name>
</gene>
<dbReference type="GO" id="GO:0009236">
    <property type="term" value="P:cobalamin biosynthetic process"/>
    <property type="evidence" value="ECO:0007669"/>
    <property type="project" value="UniProtKB-UniRule"/>
</dbReference>
<dbReference type="Pfam" id="PF03186">
    <property type="entry name" value="CobD_Cbib"/>
    <property type="match status" value="1"/>
</dbReference>
<organism evidence="10 11">
    <name type="scientific">Candidatus Nitrospira nitrificans</name>
    <dbReference type="NCBI Taxonomy" id="1742973"/>
    <lineage>
        <taxon>Bacteria</taxon>
        <taxon>Pseudomonadati</taxon>
        <taxon>Nitrospirota</taxon>
        <taxon>Nitrospiria</taxon>
        <taxon>Nitrospirales</taxon>
        <taxon>Nitrospiraceae</taxon>
        <taxon>Nitrospira</taxon>
    </lineage>
</organism>
<feature type="transmembrane region" description="Helical" evidence="9">
    <location>
        <begin position="79"/>
        <end position="98"/>
    </location>
</feature>
<comment type="subcellular location">
    <subcellularLocation>
        <location evidence="1 9">Cell membrane</location>
        <topology evidence="1 9">Multi-pass membrane protein</topology>
    </subcellularLocation>
</comment>
<feature type="transmembrane region" description="Helical" evidence="9">
    <location>
        <begin position="48"/>
        <end position="73"/>
    </location>
</feature>
<keyword evidence="8 9" id="KW-0472">Membrane</keyword>
<keyword evidence="11" id="KW-1185">Reference proteome</keyword>
<evidence type="ECO:0000256" key="1">
    <source>
        <dbReference type="ARBA" id="ARBA00004651"/>
    </source>
</evidence>
<evidence type="ECO:0000313" key="10">
    <source>
        <dbReference type="EMBL" id="CUS39030.1"/>
    </source>
</evidence>
<dbReference type="GO" id="GO:0005886">
    <property type="term" value="C:plasma membrane"/>
    <property type="evidence" value="ECO:0007669"/>
    <property type="project" value="UniProtKB-SubCell"/>
</dbReference>
<comment type="caution">
    <text evidence="9">Lacks conserved residue(s) required for the propagation of feature annotation.</text>
</comment>
<dbReference type="RefSeq" id="WP_090901164.1">
    <property type="nucleotide sequence ID" value="NZ_CZPZ01000033.1"/>
</dbReference>
<dbReference type="STRING" id="1742973.COMA2_60110"/>
<feature type="transmembrane region" description="Helical" evidence="9">
    <location>
        <begin position="160"/>
        <end position="177"/>
    </location>
</feature>